<evidence type="ECO:0000256" key="1">
    <source>
        <dbReference type="SAM" id="SignalP"/>
    </source>
</evidence>
<keyword evidence="1" id="KW-0732">Signal</keyword>
<dbReference type="RefSeq" id="WP_007688864.1">
    <property type="nucleotide sequence ID" value="NZ_CP013070.1"/>
</dbReference>
<dbReference type="Proteomes" id="UP000004550">
    <property type="component" value="Chromosome"/>
</dbReference>
<dbReference type="KEGG" id="sinb:SIDU_04715"/>
<feature type="chain" id="PRO_5009860061" evidence="1">
    <location>
        <begin position="29"/>
        <end position="426"/>
    </location>
</feature>
<dbReference type="GeneID" id="29273706"/>
<organism evidence="2 3">
    <name type="scientific">Sphingobium indicum (strain DSM 16412 / CCM 7286 / MTCC 6364 / B90A)</name>
    <dbReference type="NCBI Taxonomy" id="861109"/>
    <lineage>
        <taxon>Bacteria</taxon>
        <taxon>Pseudomonadati</taxon>
        <taxon>Pseudomonadota</taxon>
        <taxon>Alphaproteobacteria</taxon>
        <taxon>Sphingomonadales</taxon>
        <taxon>Sphingomonadaceae</taxon>
        <taxon>Sphingobium</taxon>
    </lineage>
</organism>
<feature type="signal peptide" evidence="1">
    <location>
        <begin position="1"/>
        <end position="28"/>
    </location>
</feature>
<dbReference type="EMBL" id="CP013070">
    <property type="protein sequence ID" value="APL93866.1"/>
    <property type="molecule type" value="Genomic_DNA"/>
</dbReference>
<reference evidence="2 3" key="1">
    <citation type="journal article" date="2012" name="J. Bacteriol.">
        <title>Genome sequence of Sphingobium indicum B90A, a hexachlorocyclohexane-degrading bacterium.</title>
        <authorList>
            <person name="Anand S."/>
            <person name="Sangwan N."/>
            <person name="Lata P."/>
            <person name="Kaur J."/>
            <person name="Dua A."/>
            <person name="Singh A.K."/>
            <person name="Verma M."/>
            <person name="Kaur J."/>
            <person name="Khurana J.P."/>
            <person name="Khurana P."/>
            <person name="Mathur S."/>
            <person name="Lal R."/>
        </authorList>
    </citation>
    <scope>NUCLEOTIDE SEQUENCE [LARGE SCALE GENOMIC DNA]</scope>
    <source>
        <strain evidence="3">DSM 16412 / CCM 7286 / MTCC 6364 / B90A</strain>
    </source>
</reference>
<evidence type="ECO:0000313" key="3">
    <source>
        <dbReference type="Proteomes" id="UP000004550"/>
    </source>
</evidence>
<protein>
    <submittedName>
        <fullName evidence="2">Uncharacterized protein</fullName>
    </submittedName>
</protein>
<evidence type="ECO:0000313" key="2">
    <source>
        <dbReference type="EMBL" id="APL93866.1"/>
    </source>
</evidence>
<gene>
    <name evidence="2" type="ORF">SIDU_04715</name>
</gene>
<name>A0A1L5BM10_SPHIB</name>
<accession>A0A1L5BM10</accession>
<sequence>MNMRFVTPVALALTLALAGGAVSAPAFAAKKDEKKGGAPKLNVSPDVIKALQAAQQAAEKQDFAAAKAALADADSKAKSNDDKYQIGAIKLNASIASKDAAMQSEALTQMLDSGLTPPEQAGQFNAVAADQALQAKNYDLAITRAQAAAAAGYKPDAVNVTLAQAYFGKAGTANSSVEPQRGLNQQGLAALKAAADATRAAGGQVPAQWYQIGVSRAAQAKLPEVTEWAKMAYQAAPSGENLRTLIRLFQQANPNISNRENLDVLRLMATSGGLVVAQDYLEYAEMASKTGIYGEVKSAIDAGRSKGVLSASQGGDLYQTAVPKIAGDKGSLGTAEADAKKAANGKIAAATADAYLGYGDYAKAAAMFELAKQKGGVDADEINTRMGIAKALGGDNASAKAAFQSVQAGSRKQIADLWLAYLATKA</sequence>
<proteinExistence type="predicted"/>
<dbReference type="AlphaFoldDB" id="A0A1L5BM10"/>